<dbReference type="AlphaFoldDB" id="A0A6I6H0I2"/>
<evidence type="ECO:0000313" key="2">
    <source>
        <dbReference type="Proteomes" id="UP000425817"/>
    </source>
</evidence>
<evidence type="ECO:0000313" key="1">
    <source>
        <dbReference type="EMBL" id="QGW80382.1"/>
    </source>
</evidence>
<dbReference type="OrthoDB" id="8910136at2"/>
<dbReference type="EMBL" id="CP046622">
    <property type="protein sequence ID" value="QGW80382.1"/>
    <property type="molecule type" value="Genomic_DNA"/>
</dbReference>
<proteinExistence type="predicted"/>
<reference evidence="1 2" key="1">
    <citation type="submission" date="2019-12" db="EMBL/GenBank/DDBJ databases">
        <title>Hybrid Genome Assemblies of two High G+C Isolates from Undergraduate Microbiology Courses.</title>
        <authorList>
            <person name="Ne Ville C.J."/>
            <person name="Enright D."/>
            <person name="Hernandez I."/>
            <person name="Dodsworth J."/>
            <person name="Orwin P.M."/>
        </authorList>
    </citation>
    <scope>NUCLEOTIDE SEQUENCE [LARGE SCALE GENOMIC DNA]</scope>
    <source>
        <strain evidence="1 2">CSUSB</strain>
    </source>
</reference>
<dbReference type="Proteomes" id="UP000425817">
    <property type="component" value="Chromosome"/>
</dbReference>
<dbReference type="RefSeq" id="WP_157611556.1">
    <property type="nucleotide sequence ID" value="NZ_CP046622.1"/>
</dbReference>
<name>A0A6I6H0I2_VARPD</name>
<gene>
    <name evidence="1" type="ORF">GOQ09_01695</name>
</gene>
<sequence length="114" mass="12774">MSTKPDPREDEWQTLYRSLGATLSRFGEEDAYGNGDYWIVDDDYGDTSHKVCVSRLAFITPELVAAVQRSLSDMPHWRVLLQVDEEVNGLPASSTGLTVCFDSVEPHPSSRTRP</sequence>
<accession>A0A6I6H0I2</accession>
<protein>
    <submittedName>
        <fullName evidence="1">Uncharacterized protein</fullName>
    </submittedName>
</protein>
<organism evidence="1 2">
    <name type="scientific">Variovorax paradoxus</name>
    <dbReference type="NCBI Taxonomy" id="34073"/>
    <lineage>
        <taxon>Bacteria</taxon>
        <taxon>Pseudomonadati</taxon>
        <taxon>Pseudomonadota</taxon>
        <taxon>Betaproteobacteria</taxon>
        <taxon>Burkholderiales</taxon>
        <taxon>Comamonadaceae</taxon>
        <taxon>Variovorax</taxon>
    </lineage>
</organism>